<reference evidence="2 3" key="1">
    <citation type="journal article" date="2011" name="PLoS Pathog.">
        <title>Endophytic Life Strategies Decoded by Genome and Transcriptome Analyses of the Mutualistic Root Symbiont Piriformospora indica.</title>
        <authorList>
            <person name="Zuccaro A."/>
            <person name="Lahrmann U."/>
            <person name="Guldener U."/>
            <person name="Langen G."/>
            <person name="Pfiffi S."/>
            <person name="Biedenkopf D."/>
            <person name="Wong P."/>
            <person name="Samans B."/>
            <person name="Grimm C."/>
            <person name="Basiewicz M."/>
            <person name="Murat C."/>
            <person name="Martin F."/>
            <person name="Kogel K.H."/>
        </authorList>
    </citation>
    <scope>NUCLEOTIDE SEQUENCE [LARGE SCALE GENOMIC DNA]</scope>
    <source>
        <strain evidence="2 3">DSM 11827</strain>
    </source>
</reference>
<keyword evidence="3" id="KW-1185">Reference proteome</keyword>
<proteinExistence type="predicted"/>
<organism evidence="2 3">
    <name type="scientific">Serendipita indica (strain DSM 11827)</name>
    <name type="common">Root endophyte fungus</name>
    <name type="synonym">Piriformospora indica</name>
    <dbReference type="NCBI Taxonomy" id="1109443"/>
    <lineage>
        <taxon>Eukaryota</taxon>
        <taxon>Fungi</taxon>
        <taxon>Dikarya</taxon>
        <taxon>Basidiomycota</taxon>
        <taxon>Agaricomycotina</taxon>
        <taxon>Agaricomycetes</taxon>
        <taxon>Sebacinales</taxon>
        <taxon>Serendipitaceae</taxon>
        <taxon>Serendipita</taxon>
    </lineage>
</organism>
<dbReference type="OrthoDB" id="2798132at2759"/>
<name>G4TIK2_SERID</name>
<evidence type="ECO:0000313" key="3">
    <source>
        <dbReference type="Proteomes" id="UP000007148"/>
    </source>
</evidence>
<evidence type="ECO:0000313" key="2">
    <source>
        <dbReference type="EMBL" id="CCA71146.1"/>
    </source>
</evidence>
<dbReference type="EMBL" id="CAFZ01000107">
    <property type="protein sequence ID" value="CCA71146.1"/>
    <property type="molecule type" value="Genomic_DNA"/>
</dbReference>
<dbReference type="eggNOG" id="ENOG502SNXI">
    <property type="taxonomic scope" value="Eukaryota"/>
</dbReference>
<feature type="domain" description="DUF6593" evidence="1">
    <location>
        <begin position="10"/>
        <end position="167"/>
    </location>
</feature>
<dbReference type="OMA" id="EYRWKTH"/>
<dbReference type="Proteomes" id="UP000007148">
    <property type="component" value="Unassembled WGS sequence"/>
</dbReference>
<dbReference type="HOGENOM" id="CLU_122983_0_0_1"/>
<accession>G4TIK2</accession>
<evidence type="ECO:0000259" key="1">
    <source>
        <dbReference type="Pfam" id="PF20236"/>
    </source>
</evidence>
<dbReference type="InterPro" id="IPR046528">
    <property type="entry name" value="DUF6593"/>
</dbReference>
<comment type="caution">
    <text evidence="2">The sequence shown here is derived from an EMBL/GenBank/DDBJ whole genome shotgun (WGS) entry which is preliminary data.</text>
</comment>
<sequence>MSIRLLISSDSLRNTTFSCDSMGIHYDVSKEGDIVSIYRWESKSNQKVLVGQIQFHLVSLNLNDKVRIGENGEWKKRKDVLTLDGGNFIARTFEGNDGVRYKWKLHWESLQLCYADKDGPNQGPLLVYHRNILPGKESYLEIRDTSILPTLDNIIVTFLIMEKKRREFDETAAA</sequence>
<dbReference type="InParanoid" id="G4TIK2"/>
<dbReference type="Pfam" id="PF20236">
    <property type="entry name" value="DUF6593"/>
    <property type="match status" value="1"/>
</dbReference>
<gene>
    <name evidence="2" type="ORF">PIIN_05081</name>
</gene>
<protein>
    <recommendedName>
        <fullName evidence="1">DUF6593 domain-containing protein</fullName>
    </recommendedName>
</protein>
<dbReference type="AlphaFoldDB" id="G4TIK2"/>